<dbReference type="STRING" id="37360.A0A0G4J7R4"/>
<dbReference type="Gene3D" id="3.100.10.10">
    <property type="match status" value="1"/>
</dbReference>
<keyword evidence="7" id="KW-0496">Mitochondrion</keyword>
<dbReference type="SUPFAM" id="SSF52080">
    <property type="entry name" value="Ribosomal proteins L15p and L18e"/>
    <property type="match status" value="1"/>
</dbReference>
<keyword evidence="2" id="KW-0689">Ribosomal protein</keyword>
<keyword evidence="8" id="KW-1185">Reference proteome</keyword>
<sequence length="225" mass="24839">MWGAVRRWALTSATALSARQVHILTPAEAVASPAALNNLADNPGSRQQRRRVGRGEGSGRGGTSGRGHKGQKARSGCKIRVGFEGGQTPLSKRIPKRGFKSNKPDYSPLNLFRLQEYINEGRINPDDLITTKILHDSGIVGKVEHGIKLLGTGMEEFKRKINIQVTEASKTAQYAIEKNGGAIQFTYFNRLGLRAHLHPDKFDILPKLARPPRKWAVKHGIEVHQ</sequence>
<dbReference type="EMBL" id="OVEO01000004">
    <property type="protein sequence ID" value="SPQ95555.1"/>
    <property type="molecule type" value="Genomic_DNA"/>
</dbReference>
<dbReference type="InterPro" id="IPR030878">
    <property type="entry name" value="Ribosomal_uL15"/>
</dbReference>
<gene>
    <name evidence="6" type="ORF">PBRA_003077</name>
    <name evidence="7" type="ORF">PLBR_LOCUS2770</name>
</gene>
<reference evidence="7 9" key="2">
    <citation type="submission" date="2018-03" db="EMBL/GenBank/DDBJ databases">
        <authorList>
            <person name="Fogelqvist J."/>
        </authorList>
    </citation>
    <scope>NUCLEOTIDE SEQUENCE [LARGE SCALE GENOMIC DNA]</scope>
</reference>
<evidence type="ECO:0000313" key="7">
    <source>
        <dbReference type="EMBL" id="SPQ95555.1"/>
    </source>
</evidence>
<keyword evidence="3" id="KW-0687">Ribonucleoprotein</keyword>
<dbReference type="NCBIfam" id="TIGR01071">
    <property type="entry name" value="rplO_bact"/>
    <property type="match status" value="1"/>
</dbReference>
<organism evidence="6 8">
    <name type="scientific">Plasmodiophora brassicae</name>
    <name type="common">Clubroot disease agent</name>
    <dbReference type="NCBI Taxonomy" id="37360"/>
    <lineage>
        <taxon>Eukaryota</taxon>
        <taxon>Sar</taxon>
        <taxon>Rhizaria</taxon>
        <taxon>Endomyxa</taxon>
        <taxon>Phytomyxea</taxon>
        <taxon>Plasmodiophorida</taxon>
        <taxon>Plasmodiophoridae</taxon>
        <taxon>Plasmodiophora</taxon>
    </lineage>
</organism>
<dbReference type="AlphaFoldDB" id="A0A0G4J7R4"/>
<accession>A0A0G4J7R4</accession>
<dbReference type="OMA" id="EPGWLVN"/>
<proteinExistence type="inferred from homology"/>
<feature type="compositionally biased region" description="Gly residues" evidence="4">
    <location>
        <begin position="55"/>
        <end position="65"/>
    </location>
</feature>
<dbReference type="EMBL" id="CDSF01000144">
    <property type="protein sequence ID" value="CEP03316.1"/>
    <property type="molecule type" value="Genomic_DNA"/>
</dbReference>
<dbReference type="InterPro" id="IPR005749">
    <property type="entry name" value="Ribosomal_uL15_bac-type"/>
</dbReference>
<evidence type="ECO:0000256" key="4">
    <source>
        <dbReference type="SAM" id="MobiDB-lite"/>
    </source>
</evidence>
<dbReference type="Proteomes" id="UP000039324">
    <property type="component" value="Unassembled WGS sequence"/>
</dbReference>
<dbReference type="SMR" id="A0A0G4J7R4"/>
<feature type="region of interest" description="Disordered" evidence="4">
    <location>
        <begin position="36"/>
        <end position="76"/>
    </location>
</feature>
<dbReference type="Pfam" id="PF00828">
    <property type="entry name" value="Ribosomal_L27A"/>
    <property type="match status" value="1"/>
</dbReference>
<dbReference type="GO" id="GO:0005762">
    <property type="term" value="C:mitochondrial large ribosomal subunit"/>
    <property type="evidence" value="ECO:0007669"/>
    <property type="project" value="TreeGrafter"/>
</dbReference>
<dbReference type="OrthoDB" id="361383at2759"/>
<dbReference type="PANTHER" id="PTHR12934:SF11">
    <property type="entry name" value="LARGE RIBOSOMAL SUBUNIT PROTEIN UL15M"/>
    <property type="match status" value="1"/>
</dbReference>
<evidence type="ECO:0000256" key="2">
    <source>
        <dbReference type="ARBA" id="ARBA00022980"/>
    </source>
</evidence>
<geneLocation type="mitochondrion" evidence="7"/>
<name>A0A0G4J7R4_PLABS</name>
<evidence type="ECO:0000256" key="3">
    <source>
        <dbReference type="ARBA" id="ARBA00023274"/>
    </source>
</evidence>
<comment type="similarity">
    <text evidence="1">Belongs to the universal ribosomal protein uL15 family.</text>
</comment>
<dbReference type="InterPro" id="IPR021131">
    <property type="entry name" value="Ribosomal_uL15/eL18"/>
</dbReference>
<dbReference type="InterPro" id="IPR036227">
    <property type="entry name" value="Ribosomal_uL15/eL18_sf"/>
</dbReference>
<dbReference type="GO" id="GO:0003735">
    <property type="term" value="F:structural constituent of ribosome"/>
    <property type="evidence" value="ECO:0007669"/>
    <property type="project" value="InterPro"/>
</dbReference>
<dbReference type="HAMAP" id="MF_01341">
    <property type="entry name" value="Ribosomal_uL15"/>
    <property type="match status" value="1"/>
</dbReference>
<feature type="compositionally biased region" description="Basic residues" evidence="4">
    <location>
        <begin position="66"/>
        <end position="76"/>
    </location>
</feature>
<dbReference type="Proteomes" id="UP000290189">
    <property type="component" value="Unassembled WGS sequence"/>
</dbReference>
<dbReference type="GO" id="GO:0006412">
    <property type="term" value="P:translation"/>
    <property type="evidence" value="ECO:0007669"/>
    <property type="project" value="InterPro"/>
</dbReference>
<evidence type="ECO:0000313" key="8">
    <source>
        <dbReference type="Proteomes" id="UP000039324"/>
    </source>
</evidence>
<evidence type="ECO:0000256" key="1">
    <source>
        <dbReference type="ARBA" id="ARBA00007320"/>
    </source>
</evidence>
<evidence type="ECO:0000313" key="9">
    <source>
        <dbReference type="Proteomes" id="UP000290189"/>
    </source>
</evidence>
<dbReference type="PANTHER" id="PTHR12934">
    <property type="entry name" value="50S RIBOSOMAL PROTEIN L15"/>
    <property type="match status" value="1"/>
</dbReference>
<reference evidence="6 8" key="1">
    <citation type="submission" date="2015-02" db="EMBL/GenBank/DDBJ databases">
        <authorList>
            <person name="Chooi Y.-H."/>
        </authorList>
    </citation>
    <scope>NUCLEOTIDE SEQUENCE [LARGE SCALE GENOMIC DNA]</scope>
    <source>
        <strain evidence="6">E3</strain>
    </source>
</reference>
<protein>
    <recommendedName>
        <fullName evidence="5">Large ribosomal subunit protein uL15/eL18 domain-containing protein</fullName>
    </recommendedName>
</protein>
<evidence type="ECO:0000259" key="5">
    <source>
        <dbReference type="Pfam" id="PF00828"/>
    </source>
</evidence>
<feature type="domain" description="Large ribosomal subunit protein uL15/eL18" evidence="5">
    <location>
        <begin position="108"/>
        <end position="183"/>
    </location>
</feature>
<evidence type="ECO:0000313" key="6">
    <source>
        <dbReference type="EMBL" id="CEP03316.1"/>
    </source>
</evidence>